<dbReference type="AlphaFoldDB" id="A0A1I3UY79"/>
<evidence type="ECO:0000259" key="3">
    <source>
        <dbReference type="PROSITE" id="PS50112"/>
    </source>
</evidence>
<gene>
    <name evidence="6" type="ORF">SAMN05192584_10218</name>
</gene>
<dbReference type="InterPro" id="IPR035919">
    <property type="entry name" value="EAL_sf"/>
</dbReference>
<dbReference type="RefSeq" id="WP_093847466.1">
    <property type="nucleotide sequence ID" value="NZ_FOSG01000002.1"/>
</dbReference>
<dbReference type="PROSITE" id="PS50112">
    <property type="entry name" value="PAS"/>
    <property type="match status" value="1"/>
</dbReference>
<dbReference type="EMBL" id="FOSG01000002">
    <property type="protein sequence ID" value="SFJ87693.1"/>
    <property type="molecule type" value="Genomic_DNA"/>
</dbReference>
<name>A0A1I3UY79_9ACTN</name>
<proteinExistence type="predicted"/>
<dbReference type="Pfam" id="PF08447">
    <property type="entry name" value="PAS_3"/>
    <property type="match status" value="1"/>
</dbReference>
<evidence type="ECO:0000313" key="7">
    <source>
        <dbReference type="Proteomes" id="UP000198928"/>
    </source>
</evidence>
<feature type="domain" description="GGDEF" evidence="5">
    <location>
        <begin position="527"/>
        <end position="665"/>
    </location>
</feature>
<dbReference type="Gene3D" id="3.20.20.450">
    <property type="entry name" value="EAL domain"/>
    <property type="match status" value="1"/>
</dbReference>
<feature type="transmembrane region" description="Helical" evidence="2">
    <location>
        <begin position="299"/>
        <end position="325"/>
    </location>
</feature>
<feature type="domain" description="EAL" evidence="4">
    <location>
        <begin position="675"/>
        <end position="951"/>
    </location>
</feature>
<dbReference type="PROSITE" id="PS50883">
    <property type="entry name" value="EAL"/>
    <property type="match status" value="1"/>
</dbReference>
<feature type="compositionally biased region" description="Polar residues" evidence="1">
    <location>
        <begin position="993"/>
        <end position="1003"/>
    </location>
</feature>
<dbReference type="InterPro" id="IPR029787">
    <property type="entry name" value="Nucleotide_cyclase"/>
</dbReference>
<dbReference type="InterPro" id="IPR013655">
    <property type="entry name" value="PAS_fold_3"/>
</dbReference>
<keyword evidence="2" id="KW-0472">Membrane</keyword>
<dbReference type="PANTHER" id="PTHR44757:SF2">
    <property type="entry name" value="BIOFILM ARCHITECTURE MAINTENANCE PROTEIN MBAA"/>
    <property type="match status" value="1"/>
</dbReference>
<evidence type="ECO:0000313" key="6">
    <source>
        <dbReference type="EMBL" id="SFJ87693.1"/>
    </source>
</evidence>
<accession>A0A1I3UY79</accession>
<keyword evidence="2" id="KW-1133">Transmembrane helix</keyword>
<dbReference type="InterPro" id="IPR000160">
    <property type="entry name" value="GGDEF_dom"/>
</dbReference>
<dbReference type="CDD" id="cd01949">
    <property type="entry name" value="GGDEF"/>
    <property type="match status" value="1"/>
</dbReference>
<dbReference type="NCBIfam" id="TIGR00229">
    <property type="entry name" value="sensory_box"/>
    <property type="match status" value="1"/>
</dbReference>
<feature type="transmembrane region" description="Helical" evidence="2">
    <location>
        <begin position="192"/>
        <end position="215"/>
    </location>
</feature>
<dbReference type="SMART" id="SM00052">
    <property type="entry name" value="EAL"/>
    <property type="match status" value="1"/>
</dbReference>
<feature type="transmembrane region" description="Helical" evidence="2">
    <location>
        <begin position="227"/>
        <end position="249"/>
    </location>
</feature>
<evidence type="ECO:0000256" key="2">
    <source>
        <dbReference type="SAM" id="Phobius"/>
    </source>
</evidence>
<dbReference type="CDD" id="cd01948">
    <property type="entry name" value="EAL"/>
    <property type="match status" value="1"/>
</dbReference>
<evidence type="ECO:0000259" key="4">
    <source>
        <dbReference type="PROSITE" id="PS50883"/>
    </source>
</evidence>
<feature type="transmembrane region" description="Helical" evidence="2">
    <location>
        <begin position="331"/>
        <end position="350"/>
    </location>
</feature>
<keyword evidence="7" id="KW-1185">Reference proteome</keyword>
<dbReference type="SMART" id="SM00267">
    <property type="entry name" value="GGDEF"/>
    <property type="match status" value="1"/>
</dbReference>
<keyword evidence="2" id="KW-0812">Transmembrane</keyword>
<feature type="transmembrane region" description="Helical" evidence="2">
    <location>
        <begin position="96"/>
        <end position="116"/>
    </location>
</feature>
<dbReference type="SUPFAM" id="SSF55785">
    <property type="entry name" value="PYP-like sensor domain (PAS domain)"/>
    <property type="match status" value="1"/>
</dbReference>
<dbReference type="Pfam" id="PF00563">
    <property type="entry name" value="EAL"/>
    <property type="match status" value="1"/>
</dbReference>
<dbReference type="Pfam" id="PF00990">
    <property type="entry name" value="GGDEF"/>
    <property type="match status" value="1"/>
</dbReference>
<dbReference type="NCBIfam" id="TIGR00254">
    <property type="entry name" value="GGDEF"/>
    <property type="match status" value="1"/>
</dbReference>
<dbReference type="Gene3D" id="3.30.70.270">
    <property type="match status" value="1"/>
</dbReference>
<feature type="transmembrane region" description="Helical" evidence="2">
    <location>
        <begin position="161"/>
        <end position="180"/>
    </location>
</feature>
<evidence type="ECO:0000256" key="1">
    <source>
        <dbReference type="SAM" id="MobiDB-lite"/>
    </source>
</evidence>
<feature type="compositionally biased region" description="Low complexity" evidence="1">
    <location>
        <begin position="980"/>
        <end position="991"/>
    </location>
</feature>
<dbReference type="InterPro" id="IPR000014">
    <property type="entry name" value="PAS"/>
</dbReference>
<dbReference type="PROSITE" id="PS50887">
    <property type="entry name" value="GGDEF"/>
    <property type="match status" value="1"/>
</dbReference>
<feature type="region of interest" description="Disordered" evidence="1">
    <location>
        <begin position="1"/>
        <end position="30"/>
    </location>
</feature>
<dbReference type="SMART" id="SM00091">
    <property type="entry name" value="PAS"/>
    <property type="match status" value="1"/>
</dbReference>
<dbReference type="PANTHER" id="PTHR44757">
    <property type="entry name" value="DIGUANYLATE CYCLASE DGCP"/>
    <property type="match status" value="1"/>
</dbReference>
<evidence type="ECO:0000259" key="5">
    <source>
        <dbReference type="PROSITE" id="PS50887"/>
    </source>
</evidence>
<dbReference type="Proteomes" id="UP000198928">
    <property type="component" value="Unassembled WGS sequence"/>
</dbReference>
<dbReference type="InterPro" id="IPR052155">
    <property type="entry name" value="Biofilm_reg_signaling"/>
</dbReference>
<dbReference type="SUPFAM" id="SSF55073">
    <property type="entry name" value="Nucleotide cyclase"/>
    <property type="match status" value="1"/>
</dbReference>
<feature type="transmembrane region" description="Helical" evidence="2">
    <location>
        <begin position="128"/>
        <end position="149"/>
    </location>
</feature>
<dbReference type="SUPFAM" id="SSF141868">
    <property type="entry name" value="EAL domain-like"/>
    <property type="match status" value="1"/>
</dbReference>
<reference evidence="7" key="1">
    <citation type="submission" date="2016-10" db="EMBL/GenBank/DDBJ databases">
        <authorList>
            <person name="Varghese N."/>
            <person name="Submissions S."/>
        </authorList>
    </citation>
    <scope>NUCLEOTIDE SEQUENCE [LARGE SCALE GENOMIC DNA]</scope>
    <source>
        <strain evidence="7">PL19</strain>
    </source>
</reference>
<feature type="transmembrane region" description="Helical" evidence="2">
    <location>
        <begin position="38"/>
        <end position="56"/>
    </location>
</feature>
<dbReference type="InterPro" id="IPR035965">
    <property type="entry name" value="PAS-like_dom_sf"/>
</dbReference>
<feature type="domain" description="PAS" evidence="3">
    <location>
        <begin position="369"/>
        <end position="439"/>
    </location>
</feature>
<sequence length="1003" mass="106947">MSARGVEQPRFPRPPRTARTARPHDGTGAGERRAFPRLALAALCGAYAVGALLGWGSPAVALFMGDFGLSAAAFAAAGSCVHYARTHPDTPFRPAWTLFGISSAMAGLGNGIWGWYEVVLGEPVPSPSAADFCFLLFAPPAIVGLLVLAKRPVTRAGWTRLVLDAWLVGGSLLTLSWSLALDHPSYWQGESLSLVALSLAYPLMDIVLISMVLALHFRRSSAHRSAVNTVIGALALTVLCDALFTSPLLRESYTSGQILDAGWFAGSLLLAYAPWVGCREGDGSRHAPGRPAVRPPAPGNGAVAGSLAALAPYLAAAVCTLGILYNVRDGGAIDPVVLLTGCTVVLALVVRQGIMLLENIRLTQELAQKENHFRSLVQGSSDVIMIASPAGMLRYVSPAAAGVYGREPDKLVGSELASLIHPEDLGRVLHEVRRFLATPPREESSTRVECRIRHASGRWLNVESTVNRYQGGLIFNSRDVTERVRLQAQLQHNASHDPLTDLPNRSLFTERVHQALGGRRRGDARAGHTAVLYIDLDGFKAVNDTIGHQAGDELLIQAARRLREAVRAGDTAARLGGDEFAALIVGDGKCDRAEREYRVLEIAERLRTTLSRPYRVEGGEARVAASIGVAFAEPGVTPAVLMRHADLAMYRAKQAGKNRVELYASQPQAEAVRRAELTTDRLRGVLAESEFALLHQPVVELSSGKIASVAAQARRRSARGVLFPPGGPQPAPQARPAPPARYGPQPPHVPTAADARGDGGGDAGRWLLRRAVEQAAERHHAGYRVPVSVRLDACRLTDRSTTPATVEALLSRHGLPPDALVVELADTDPRVPLDELELWVTALRRIGVGITLDGFGGAHFGLAALRRLPADALRLDRALVDGVVNSPRVRKITSGLLRIADDLGMLSVADGVDLPEQAAALRALGCTHAQGAAFSKPLDEHRLRRALARGSYPVSGEEQHFPGVGRSVVVAGSLPAHRSGPAAHGPVAHPPLRSNSETSVPPT</sequence>
<feature type="region of interest" description="Disordered" evidence="1">
    <location>
        <begin position="720"/>
        <end position="760"/>
    </location>
</feature>
<dbReference type="Gene3D" id="3.30.450.20">
    <property type="entry name" value="PAS domain"/>
    <property type="match status" value="1"/>
</dbReference>
<dbReference type="InterPro" id="IPR001633">
    <property type="entry name" value="EAL_dom"/>
</dbReference>
<dbReference type="InterPro" id="IPR043128">
    <property type="entry name" value="Rev_trsase/Diguanyl_cyclase"/>
</dbReference>
<protein>
    <submittedName>
        <fullName evidence="6">PAS domain S-box-containing protein/diguanylate cyclase (GGDEF) domain-containing protein</fullName>
    </submittedName>
</protein>
<feature type="region of interest" description="Disordered" evidence="1">
    <location>
        <begin position="975"/>
        <end position="1003"/>
    </location>
</feature>
<feature type="transmembrane region" description="Helical" evidence="2">
    <location>
        <begin position="62"/>
        <end position="84"/>
    </location>
</feature>
<feature type="compositionally biased region" description="Pro residues" evidence="1">
    <location>
        <begin position="725"/>
        <end position="749"/>
    </location>
</feature>
<dbReference type="OrthoDB" id="23692at2"/>
<organism evidence="6 7">
    <name type="scientific">Streptomyces pini</name>
    <dbReference type="NCBI Taxonomy" id="1520580"/>
    <lineage>
        <taxon>Bacteria</taxon>
        <taxon>Bacillati</taxon>
        <taxon>Actinomycetota</taxon>
        <taxon>Actinomycetes</taxon>
        <taxon>Kitasatosporales</taxon>
        <taxon>Streptomycetaceae</taxon>
        <taxon>Streptomyces</taxon>
    </lineage>
</organism>
<dbReference type="CDD" id="cd00130">
    <property type="entry name" value="PAS"/>
    <property type="match status" value="1"/>
</dbReference>